<dbReference type="WBParaSite" id="ACAC_0000176701-mRNA-1">
    <property type="protein sequence ID" value="ACAC_0000176701-mRNA-1"/>
    <property type="gene ID" value="ACAC_0000176701"/>
</dbReference>
<dbReference type="GO" id="GO:0008289">
    <property type="term" value="F:lipid binding"/>
    <property type="evidence" value="ECO:0007669"/>
    <property type="project" value="InterPro"/>
</dbReference>
<dbReference type="PANTHER" id="PTHR10504:SF131">
    <property type="entry name" value="BPI2 DOMAIN-CONTAINING PROTEIN"/>
    <property type="match status" value="1"/>
</dbReference>
<evidence type="ECO:0000313" key="4">
    <source>
        <dbReference type="WBParaSite" id="ACAC_0000176701-mRNA-1"/>
    </source>
</evidence>
<evidence type="ECO:0000313" key="3">
    <source>
        <dbReference type="Proteomes" id="UP000035642"/>
    </source>
</evidence>
<reference evidence="4" key="2">
    <citation type="submission" date="2016-04" db="UniProtKB">
        <authorList>
            <consortium name="WormBaseParasite"/>
        </authorList>
    </citation>
    <scope>IDENTIFICATION</scope>
</reference>
<keyword evidence="3" id="KW-1185">Reference proteome</keyword>
<organism evidence="3 4">
    <name type="scientific">Angiostrongylus cantonensis</name>
    <name type="common">Rat lungworm</name>
    <dbReference type="NCBI Taxonomy" id="6313"/>
    <lineage>
        <taxon>Eukaryota</taxon>
        <taxon>Metazoa</taxon>
        <taxon>Ecdysozoa</taxon>
        <taxon>Nematoda</taxon>
        <taxon>Chromadorea</taxon>
        <taxon>Rhabditida</taxon>
        <taxon>Rhabditina</taxon>
        <taxon>Rhabditomorpha</taxon>
        <taxon>Strongyloidea</taxon>
        <taxon>Metastrongylidae</taxon>
        <taxon>Angiostrongylus</taxon>
    </lineage>
</organism>
<evidence type="ECO:0000256" key="1">
    <source>
        <dbReference type="SAM" id="SignalP"/>
    </source>
</evidence>
<accession>A0A0K0CWF4</accession>
<dbReference type="Gene3D" id="3.15.20.10">
    <property type="entry name" value="Bactericidal permeability-increasing protein, domain 2"/>
    <property type="match status" value="1"/>
</dbReference>
<feature type="signal peptide" evidence="1">
    <location>
        <begin position="1"/>
        <end position="26"/>
    </location>
</feature>
<dbReference type="AlphaFoldDB" id="A0A0K0CWF4"/>
<dbReference type="InterPro" id="IPR032942">
    <property type="entry name" value="BPI/LBP/Plunc"/>
</dbReference>
<protein>
    <submittedName>
        <fullName evidence="4">BPI2 domain-containing protein</fullName>
    </submittedName>
</protein>
<dbReference type="Proteomes" id="UP000035642">
    <property type="component" value="Unassembled WGS sequence"/>
</dbReference>
<name>A0A0K0CWF4_ANGCA</name>
<keyword evidence="1" id="KW-0732">Signal</keyword>
<dbReference type="STRING" id="6313.A0A0K0CWF4"/>
<dbReference type="SUPFAM" id="SSF55394">
    <property type="entry name" value="Bactericidal permeability-increasing protein, BPI"/>
    <property type="match status" value="2"/>
</dbReference>
<dbReference type="InterPro" id="IPR017943">
    <property type="entry name" value="Bactericidal_perm-incr_a/b_dom"/>
</dbReference>
<sequence>MRPINSEKTSAILLFLLVAVVAETLSRQFDQHPDWNQVPGSAGVKIRLTKKGINHVKTVGVRLLNEQITQLSGYSTQFPISQPGAEGFVTLSDVSVVNFLPPHFIVFGLEDMDIWLSGAFYGSGGPIQVEGFVDGYIVGMTVALTTQFTSTHDGMMRVQVPNCSTVIGHSHFNINPQGPMGPLVKTLELKPIILIFYGLINEGIRHRIPGMFCKKLKHLIEENSPRLFKKLVRTEFQENFKDFSVIDSPVIKNGMYIDNRHIHNPVVTNEYIESYQRGEIRYHNNHEPTPFYPKPIYTHTDSDRMLYFYGSDYLFNSLLYHAYQTNKLSIKVC</sequence>
<dbReference type="Gene3D" id="3.15.10.10">
    <property type="entry name" value="Bactericidal permeability-increasing protein, domain 1"/>
    <property type="match status" value="1"/>
</dbReference>
<feature type="chain" id="PRO_5007412760" evidence="1">
    <location>
        <begin position="27"/>
        <end position="333"/>
    </location>
</feature>
<reference evidence="3" key="1">
    <citation type="submission" date="2012-09" db="EMBL/GenBank/DDBJ databases">
        <authorList>
            <person name="Martin A.A."/>
        </authorList>
    </citation>
    <scope>NUCLEOTIDE SEQUENCE</scope>
</reference>
<proteinExistence type="predicted"/>
<dbReference type="InterPro" id="IPR001124">
    <property type="entry name" value="Lipid-bd_serum_glycop_C"/>
</dbReference>
<evidence type="ECO:0000259" key="2">
    <source>
        <dbReference type="Pfam" id="PF02886"/>
    </source>
</evidence>
<dbReference type="GO" id="GO:0005615">
    <property type="term" value="C:extracellular space"/>
    <property type="evidence" value="ECO:0007669"/>
    <property type="project" value="TreeGrafter"/>
</dbReference>
<dbReference type="PANTHER" id="PTHR10504">
    <property type="entry name" value="BACTERICIDAL PERMEABILITY-INCREASING BPI PROTEIN-RELATED"/>
    <property type="match status" value="1"/>
</dbReference>
<feature type="domain" description="Lipid-binding serum glycoprotein C-terminal" evidence="2">
    <location>
        <begin position="275"/>
        <end position="332"/>
    </location>
</feature>
<dbReference type="Pfam" id="PF02886">
    <property type="entry name" value="LBP_BPI_CETP_C"/>
    <property type="match status" value="1"/>
</dbReference>